<sequence>CGGECVGNNGELCAACRGEQKEEGRRRPDKAAEGLDFDFGALGPPPPCPLLCRQKATDFTAARERKRAGFLGQEEVPLRPGLGLGLGLTRSAGPSALARASRRMPTPTEQCPLMM</sequence>
<dbReference type="EMBL" id="JH159155">
    <property type="protein sequence ID" value="EGZ14457.1"/>
    <property type="molecule type" value="Genomic_DNA"/>
</dbReference>
<evidence type="ECO:0000256" key="1">
    <source>
        <dbReference type="SAM" id="MobiDB-lite"/>
    </source>
</evidence>
<dbReference type="Proteomes" id="UP000002640">
    <property type="component" value="Unassembled WGS sequence"/>
</dbReference>
<name>G4ZJX5_PHYSP</name>
<feature type="compositionally biased region" description="Basic and acidic residues" evidence="1">
    <location>
        <begin position="18"/>
        <end position="33"/>
    </location>
</feature>
<reference evidence="2 3" key="1">
    <citation type="journal article" date="2006" name="Science">
        <title>Phytophthora genome sequences uncover evolutionary origins and mechanisms of pathogenesis.</title>
        <authorList>
            <person name="Tyler B.M."/>
            <person name="Tripathy S."/>
            <person name="Zhang X."/>
            <person name="Dehal P."/>
            <person name="Jiang R.H."/>
            <person name="Aerts A."/>
            <person name="Arredondo F.D."/>
            <person name="Baxter L."/>
            <person name="Bensasson D."/>
            <person name="Beynon J.L."/>
            <person name="Chapman J."/>
            <person name="Damasceno C.M."/>
            <person name="Dorrance A.E."/>
            <person name="Dou D."/>
            <person name="Dickerman A.W."/>
            <person name="Dubchak I.L."/>
            <person name="Garbelotto M."/>
            <person name="Gijzen M."/>
            <person name="Gordon S.G."/>
            <person name="Govers F."/>
            <person name="Grunwald N.J."/>
            <person name="Huang W."/>
            <person name="Ivors K.L."/>
            <person name="Jones R.W."/>
            <person name="Kamoun S."/>
            <person name="Krampis K."/>
            <person name="Lamour K.H."/>
            <person name="Lee M.K."/>
            <person name="McDonald W.H."/>
            <person name="Medina M."/>
            <person name="Meijer H.J."/>
            <person name="Nordberg E.K."/>
            <person name="Maclean D.J."/>
            <person name="Ospina-Giraldo M.D."/>
            <person name="Morris P.F."/>
            <person name="Phuntumart V."/>
            <person name="Putnam N.H."/>
            <person name="Rash S."/>
            <person name="Rose J.K."/>
            <person name="Sakihama Y."/>
            <person name="Salamov A.A."/>
            <person name="Savidor A."/>
            <person name="Scheuring C.F."/>
            <person name="Smith B.M."/>
            <person name="Sobral B.W."/>
            <person name="Terry A."/>
            <person name="Torto-Alalibo T.A."/>
            <person name="Win J."/>
            <person name="Xu Z."/>
            <person name="Zhang H."/>
            <person name="Grigoriev I.V."/>
            <person name="Rokhsar D.S."/>
            <person name="Boore J.L."/>
        </authorList>
    </citation>
    <scope>NUCLEOTIDE SEQUENCE [LARGE SCALE GENOMIC DNA]</scope>
    <source>
        <strain evidence="2 3">P6497</strain>
    </source>
</reference>
<feature type="non-terminal residue" evidence="2">
    <location>
        <position position="115"/>
    </location>
</feature>
<protein>
    <submittedName>
        <fullName evidence="2">Uncharacterized protein</fullName>
    </submittedName>
</protein>
<dbReference type="AlphaFoldDB" id="G4ZJX5"/>
<accession>G4ZJX5</accession>
<dbReference type="KEGG" id="psoj:PHYSODRAFT_411214"/>
<feature type="non-terminal residue" evidence="2">
    <location>
        <position position="1"/>
    </location>
</feature>
<organism evidence="2 3">
    <name type="scientific">Phytophthora sojae (strain P6497)</name>
    <name type="common">Soybean stem and root rot agent</name>
    <name type="synonym">Phytophthora megasperma f. sp. glycines</name>
    <dbReference type="NCBI Taxonomy" id="1094619"/>
    <lineage>
        <taxon>Eukaryota</taxon>
        <taxon>Sar</taxon>
        <taxon>Stramenopiles</taxon>
        <taxon>Oomycota</taxon>
        <taxon>Peronosporomycetes</taxon>
        <taxon>Peronosporales</taxon>
        <taxon>Peronosporaceae</taxon>
        <taxon>Phytophthora</taxon>
    </lineage>
</organism>
<dbReference type="RefSeq" id="XP_009528206.1">
    <property type="nucleotide sequence ID" value="XM_009529911.1"/>
</dbReference>
<gene>
    <name evidence="2" type="ORF">PHYSODRAFT_411214</name>
</gene>
<dbReference type="OMA" id="TEQCPLM"/>
<keyword evidence="3" id="KW-1185">Reference proteome</keyword>
<dbReference type="GeneID" id="20651694"/>
<evidence type="ECO:0000313" key="3">
    <source>
        <dbReference type="Proteomes" id="UP000002640"/>
    </source>
</evidence>
<feature type="region of interest" description="Disordered" evidence="1">
    <location>
        <begin position="94"/>
        <end position="115"/>
    </location>
</feature>
<dbReference type="InParanoid" id="G4ZJX5"/>
<feature type="region of interest" description="Disordered" evidence="1">
    <location>
        <begin position="18"/>
        <end position="40"/>
    </location>
</feature>
<proteinExistence type="predicted"/>
<evidence type="ECO:0000313" key="2">
    <source>
        <dbReference type="EMBL" id="EGZ14457.1"/>
    </source>
</evidence>